<dbReference type="InParanoid" id="A0A0R0IMW2"/>
<evidence type="ECO:0000313" key="4">
    <source>
        <dbReference type="Proteomes" id="UP000008827"/>
    </source>
</evidence>
<name>A0A0R0IMW2_SOYBN</name>
<reference evidence="3" key="2">
    <citation type="submission" date="2018-02" db="UniProtKB">
        <authorList>
            <consortium name="EnsemblPlants"/>
        </authorList>
    </citation>
    <scope>IDENTIFICATION</scope>
    <source>
        <strain evidence="3">Williams 82</strain>
    </source>
</reference>
<dbReference type="Gramene" id="KRH41243">
    <property type="protein sequence ID" value="KRH41243"/>
    <property type="gene ID" value="GLYMA_08G018200"/>
</dbReference>
<keyword evidence="4" id="KW-1185">Reference proteome</keyword>
<dbReference type="SMR" id="A0A0R0IMW2"/>
<accession>A0A0R0IMW2</accession>
<evidence type="ECO:0000313" key="2">
    <source>
        <dbReference type="EMBL" id="KRH41243.1"/>
    </source>
</evidence>
<reference evidence="2" key="3">
    <citation type="submission" date="2018-07" db="EMBL/GenBank/DDBJ databases">
        <title>WGS assembly of Glycine max.</title>
        <authorList>
            <person name="Schmutz J."/>
            <person name="Cannon S."/>
            <person name="Schlueter J."/>
            <person name="Ma J."/>
            <person name="Mitros T."/>
            <person name="Nelson W."/>
            <person name="Hyten D."/>
            <person name="Song Q."/>
            <person name="Thelen J."/>
            <person name="Cheng J."/>
            <person name="Xu D."/>
            <person name="Hellsten U."/>
            <person name="May G."/>
            <person name="Yu Y."/>
            <person name="Sakurai T."/>
            <person name="Umezawa T."/>
            <person name="Bhattacharyya M."/>
            <person name="Sandhu D."/>
            <person name="Valliyodan B."/>
            <person name="Lindquist E."/>
            <person name="Peto M."/>
            <person name="Grant D."/>
            <person name="Shu S."/>
            <person name="Goodstein D."/>
            <person name="Barry K."/>
            <person name="Futrell-Griggs M."/>
            <person name="Abernathy B."/>
            <person name="Du J."/>
            <person name="Tian Z."/>
            <person name="Zhu L."/>
            <person name="Gill N."/>
            <person name="Joshi T."/>
            <person name="Libault M."/>
            <person name="Sethuraman A."/>
            <person name="Zhang X."/>
            <person name="Shinozaki K."/>
            <person name="Nguyen H."/>
            <person name="Wing R."/>
            <person name="Cregan P."/>
            <person name="Specht J."/>
            <person name="Grimwood J."/>
            <person name="Rokhsar D."/>
            <person name="Stacey G."/>
            <person name="Shoemaker R."/>
            <person name="Jackson S."/>
        </authorList>
    </citation>
    <scope>NUCLEOTIDE SEQUENCE</scope>
    <source>
        <tissue evidence="2">Callus</tissue>
    </source>
</reference>
<dbReference type="EnsemblPlants" id="KRH41243">
    <property type="protein sequence ID" value="KRH41243"/>
    <property type="gene ID" value="GLYMA_08G018200"/>
</dbReference>
<dbReference type="EMBL" id="CM000841">
    <property type="protein sequence ID" value="KRH41243.1"/>
    <property type="molecule type" value="Genomic_DNA"/>
</dbReference>
<dbReference type="Proteomes" id="UP000008827">
    <property type="component" value="Chromosome 8"/>
</dbReference>
<reference evidence="2 3" key="1">
    <citation type="journal article" date="2010" name="Nature">
        <title>Genome sequence of the palaeopolyploid soybean.</title>
        <authorList>
            <person name="Schmutz J."/>
            <person name="Cannon S.B."/>
            <person name="Schlueter J."/>
            <person name="Ma J."/>
            <person name="Mitros T."/>
            <person name="Nelson W."/>
            <person name="Hyten D.L."/>
            <person name="Song Q."/>
            <person name="Thelen J.J."/>
            <person name="Cheng J."/>
            <person name="Xu D."/>
            <person name="Hellsten U."/>
            <person name="May G.D."/>
            <person name="Yu Y."/>
            <person name="Sakurai T."/>
            <person name="Umezawa T."/>
            <person name="Bhattacharyya M.K."/>
            <person name="Sandhu D."/>
            <person name="Valliyodan B."/>
            <person name="Lindquist E."/>
            <person name="Peto M."/>
            <person name="Grant D."/>
            <person name="Shu S."/>
            <person name="Goodstein D."/>
            <person name="Barry K."/>
            <person name="Futrell-Griggs M."/>
            <person name="Abernathy B."/>
            <person name="Du J."/>
            <person name="Tian Z."/>
            <person name="Zhu L."/>
            <person name="Gill N."/>
            <person name="Joshi T."/>
            <person name="Libault M."/>
            <person name="Sethuraman A."/>
            <person name="Zhang X.-C."/>
            <person name="Shinozaki K."/>
            <person name="Nguyen H.T."/>
            <person name="Wing R.A."/>
            <person name="Cregan P."/>
            <person name="Specht J."/>
            <person name="Grimwood J."/>
            <person name="Rokhsar D."/>
            <person name="Stacey G."/>
            <person name="Shoemaker R.C."/>
            <person name="Jackson S.A."/>
        </authorList>
    </citation>
    <scope>NUCLEOTIDE SEQUENCE</scope>
    <source>
        <strain evidence="3">cv. Williams 82</strain>
        <tissue evidence="2">Callus</tissue>
    </source>
</reference>
<organism evidence="2">
    <name type="scientific">Glycine max</name>
    <name type="common">Soybean</name>
    <name type="synonym">Glycine hispida</name>
    <dbReference type="NCBI Taxonomy" id="3847"/>
    <lineage>
        <taxon>Eukaryota</taxon>
        <taxon>Viridiplantae</taxon>
        <taxon>Streptophyta</taxon>
        <taxon>Embryophyta</taxon>
        <taxon>Tracheophyta</taxon>
        <taxon>Spermatophyta</taxon>
        <taxon>Magnoliopsida</taxon>
        <taxon>eudicotyledons</taxon>
        <taxon>Gunneridae</taxon>
        <taxon>Pentapetalae</taxon>
        <taxon>rosids</taxon>
        <taxon>fabids</taxon>
        <taxon>Fabales</taxon>
        <taxon>Fabaceae</taxon>
        <taxon>Papilionoideae</taxon>
        <taxon>50 kb inversion clade</taxon>
        <taxon>NPAAA clade</taxon>
        <taxon>indigoferoid/millettioid clade</taxon>
        <taxon>Phaseoleae</taxon>
        <taxon>Glycine</taxon>
        <taxon>Glycine subgen. Soja</taxon>
    </lineage>
</organism>
<evidence type="ECO:0000256" key="1">
    <source>
        <dbReference type="SAM" id="SignalP"/>
    </source>
</evidence>
<feature type="chain" id="PRO_5014521875" description="Bowman-Birk serine protease inhibitors family domain-containing protein" evidence="1">
    <location>
        <begin position="18"/>
        <end position="89"/>
    </location>
</feature>
<sequence>MATRFLLHFLFTRSTHSDRGLSAVTACFACGSEELCTCSHPDGSNCACPTAQPCPAKLKCTRHHVECESCLNKYLVEHHHILLSIEHYR</sequence>
<dbReference type="PaxDb" id="3847-GLYMA08G02150.1"/>
<feature type="signal peptide" evidence="1">
    <location>
        <begin position="1"/>
        <end position="17"/>
    </location>
</feature>
<keyword evidence="1" id="KW-0732">Signal</keyword>
<evidence type="ECO:0008006" key="5">
    <source>
        <dbReference type="Google" id="ProtNLM"/>
    </source>
</evidence>
<gene>
    <name evidence="2" type="ORF">GLYMA_08G018200</name>
</gene>
<evidence type="ECO:0000313" key="3">
    <source>
        <dbReference type="EnsemblPlants" id="KRH41243"/>
    </source>
</evidence>
<protein>
    <recommendedName>
        <fullName evidence="5">Bowman-Birk serine protease inhibitors family domain-containing protein</fullName>
    </recommendedName>
</protein>
<dbReference type="AlphaFoldDB" id="A0A0R0IMW2"/>
<proteinExistence type="predicted"/>